<feature type="compositionally biased region" description="Basic and acidic residues" evidence="1">
    <location>
        <begin position="117"/>
        <end position="133"/>
    </location>
</feature>
<sequence length="410" mass="45748">MRIAITSKFELEAGNSVRESGGCLEFDISTCDVPVVLKDIQNVFVVVAIVVVAIITPPGRSNNSNNTFLSKCIDPGVYKRSKAPDPPSHRPLSPITFAGLLAGGNGKGVEGDEGEEREGKEADTEKRGKRSEDGLLGGTSIPSSLPSSYPSSSSPPPTVTPAATNTPISPFHYSRFTLLSFSTTRILQDEYTLAWYGLQPYEFLEMHPVSGIVKVDRGIVAKYVEPYFEERVRTVRVVWKKVKDPVHTHSSLVASFVNTLSSFHLMGDVGRPTKGRRINSIILLQWTNEIKTRFSTVFRSFAYDPSAEFTFFTDKEEHICGSFGDLTPTFLTSCIVFVPPSACFDFFQPFHPCSESIDLLLWINLETFLYNFFRINRDYSVVLYYFVDVDDNCHIKALCSDDQFESVDSE</sequence>
<evidence type="ECO:0000313" key="2">
    <source>
        <dbReference type="EMBL" id="KDQ49309.1"/>
    </source>
</evidence>
<dbReference type="OrthoDB" id="3225203at2759"/>
<dbReference type="AlphaFoldDB" id="A0A067P3F4"/>
<keyword evidence="3" id="KW-1185">Reference proteome</keyword>
<accession>A0A067P3F4</accession>
<dbReference type="InParanoid" id="A0A067P3F4"/>
<gene>
    <name evidence="2" type="ORF">JAAARDRAFT_200950</name>
</gene>
<proteinExistence type="predicted"/>
<feature type="region of interest" description="Disordered" evidence="1">
    <location>
        <begin position="104"/>
        <end position="163"/>
    </location>
</feature>
<evidence type="ECO:0000313" key="3">
    <source>
        <dbReference type="Proteomes" id="UP000027265"/>
    </source>
</evidence>
<name>A0A067P3F4_9AGAM</name>
<reference evidence="3" key="1">
    <citation type="journal article" date="2014" name="Proc. Natl. Acad. Sci. U.S.A.">
        <title>Extensive sampling of basidiomycete genomes demonstrates inadequacy of the white-rot/brown-rot paradigm for wood decay fungi.</title>
        <authorList>
            <person name="Riley R."/>
            <person name="Salamov A.A."/>
            <person name="Brown D.W."/>
            <person name="Nagy L.G."/>
            <person name="Floudas D."/>
            <person name="Held B.W."/>
            <person name="Levasseur A."/>
            <person name="Lombard V."/>
            <person name="Morin E."/>
            <person name="Otillar R."/>
            <person name="Lindquist E.A."/>
            <person name="Sun H."/>
            <person name="LaButti K.M."/>
            <person name="Schmutz J."/>
            <person name="Jabbour D."/>
            <person name="Luo H."/>
            <person name="Baker S.E."/>
            <person name="Pisabarro A.G."/>
            <person name="Walton J.D."/>
            <person name="Blanchette R.A."/>
            <person name="Henrissat B."/>
            <person name="Martin F."/>
            <person name="Cullen D."/>
            <person name="Hibbett D.S."/>
            <person name="Grigoriev I.V."/>
        </authorList>
    </citation>
    <scope>NUCLEOTIDE SEQUENCE [LARGE SCALE GENOMIC DNA]</scope>
    <source>
        <strain evidence="3">MUCL 33604</strain>
    </source>
</reference>
<dbReference type="STRING" id="933084.A0A067P3F4"/>
<organism evidence="2 3">
    <name type="scientific">Jaapia argillacea MUCL 33604</name>
    <dbReference type="NCBI Taxonomy" id="933084"/>
    <lineage>
        <taxon>Eukaryota</taxon>
        <taxon>Fungi</taxon>
        <taxon>Dikarya</taxon>
        <taxon>Basidiomycota</taxon>
        <taxon>Agaricomycotina</taxon>
        <taxon>Agaricomycetes</taxon>
        <taxon>Agaricomycetidae</taxon>
        <taxon>Jaapiales</taxon>
        <taxon>Jaapiaceae</taxon>
        <taxon>Jaapia</taxon>
    </lineage>
</organism>
<dbReference type="Proteomes" id="UP000027265">
    <property type="component" value="Unassembled WGS sequence"/>
</dbReference>
<protein>
    <submittedName>
        <fullName evidence="2">Uncharacterized protein</fullName>
    </submittedName>
</protein>
<evidence type="ECO:0000256" key="1">
    <source>
        <dbReference type="SAM" id="MobiDB-lite"/>
    </source>
</evidence>
<dbReference type="HOGENOM" id="CLU_670965_0_0_1"/>
<feature type="compositionally biased region" description="Low complexity" evidence="1">
    <location>
        <begin position="139"/>
        <end position="152"/>
    </location>
</feature>
<dbReference type="EMBL" id="KL197789">
    <property type="protein sequence ID" value="KDQ49309.1"/>
    <property type="molecule type" value="Genomic_DNA"/>
</dbReference>